<protein>
    <submittedName>
        <fullName evidence="3">Alpha/beta hydrolase</fullName>
    </submittedName>
</protein>
<sequence length="314" mass="32573">MTDSAPLEADVAGLPDFRRMPVPEAIGWLAEHGEPADPRPDIDTASLLRRFPRLGSVVTEDRTVEGPLGPIPVRAYRDPSAPTTGPALVWVHGGAFIGGYLDMPESNWVARELAARGIPVLSVDYTKCLGGVHYPAPSDDVLAAWRFALVESEALLGVAPSDLLLGGASAGGALTAGATQRLLDAGETSPAGLVLVYPVLHANGPEASPRIDAESPQGQLSVNYAGSDEALLDPHVFAGMGDGAGFPPTLIVTCENDGLRPSGEAFAATLQAASRDVTLYDEPNAGHGHIDQPGDEGALRTIGAIADWIAARSI</sequence>
<keyword evidence="1 3" id="KW-0378">Hydrolase</keyword>
<dbReference type="PANTHER" id="PTHR48081">
    <property type="entry name" value="AB HYDROLASE SUPERFAMILY PROTEIN C4A8.06C"/>
    <property type="match status" value="1"/>
</dbReference>
<dbReference type="Pfam" id="PF07859">
    <property type="entry name" value="Abhydrolase_3"/>
    <property type="match status" value="1"/>
</dbReference>
<evidence type="ECO:0000313" key="4">
    <source>
        <dbReference type="Proteomes" id="UP000309133"/>
    </source>
</evidence>
<dbReference type="InterPro" id="IPR050300">
    <property type="entry name" value="GDXG_lipolytic_enzyme"/>
</dbReference>
<dbReference type="PANTHER" id="PTHR48081:SF8">
    <property type="entry name" value="ALPHA_BETA HYDROLASE FOLD-3 DOMAIN-CONTAINING PROTEIN-RELATED"/>
    <property type="match status" value="1"/>
</dbReference>
<name>A0A4S4FN14_9MICO</name>
<evidence type="ECO:0000259" key="2">
    <source>
        <dbReference type="Pfam" id="PF07859"/>
    </source>
</evidence>
<dbReference type="InterPro" id="IPR029058">
    <property type="entry name" value="AB_hydrolase_fold"/>
</dbReference>
<proteinExistence type="predicted"/>
<organism evidence="3 4">
    <name type="scientific">Naasia lichenicola</name>
    <dbReference type="NCBI Taxonomy" id="2565933"/>
    <lineage>
        <taxon>Bacteria</taxon>
        <taxon>Bacillati</taxon>
        <taxon>Actinomycetota</taxon>
        <taxon>Actinomycetes</taxon>
        <taxon>Micrococcales</taxon>
        <taxon>Microbacteriaceae</taxon>
        <taxon>Naasia</taxon>
    </lineage>
</organism>
<dbReference type="EMBL" id="SSSM01000003">
    <property type="protein sequence ID" value="THG31648.1"/>
    <property type="molecule type" value="Genomic_DNA"/>
</dbReference>
<comment type="caution">
    <text evidence="3">The sequence shown here is derived from an EMBL/GenBank/DDBJ whole genome shotgun (WGS) entry which is preliminary data.</text>
</comment>
<evidence type="ECO:0000256" key="1">
    <source>
        <dbReference type="ARBA" id="ARBA00022801"/>
    </source>
</evidence>
<dbReference type="Gene3D" id="3.40.50.1820">
    <property type="entry name" value="alpha/beta hydrolase"/>
    <property type="match status" value="1"/>
</dbReference>
<keyword evidence="4" id="KW-1185">Reference proteome</keyword>
<dbReference type="GO" id="GO:0016787">
    <property type="term" value="F:hydrolase activity"/>
    <property type="evidence" value="ECO:0007669"/>
    <property type="project" value="UniProtKB-KW"/>
</dbReference>
<reference evidence="3 4" key="1">
    <citation type="submission" date="2019-04" db="EMBL/GenBank/DDBJ databases">
        <authorList>
            <person name="Jiang L."/>
        </authorList>
    </citation>
    <scope>NUCLEOTIDE SEQUENCE [LARGE SCALE GENOMIC DNA]</scope>
    <source>
        <strain evidence="3 4">YIM 131853</strain>
    </source>
</reference>
<gene>
    <name evidence="3" type="ORF">E6C64_06145</name>
</gene>
<evidence type="ECO:0000313" key="3">
    <source>
        <dbReference type="EMBL" id="THG31648.1"/>
    </source>
</evidence>
<feature type="domain" description="Alpha/beta hydrolase fold-3" evidence="2">
    <location>
        <begin position="88"/>
        <end position="289"/>
    </location>
</feature>
<dbReference type="RefSeq" id="WP_136426768.1">
    <property type="nucleotide sequence ID" value="NZ_SSSM01000003.1"/>
</dbReference>
<dbReference type="OrthoDB" id="3181909at2"/>
<accession>A0A4S4FN14</accession>
<dbReference type="AlphaFoldDB" id="A0A4S4FN14"/>
<dbReference type="InterPro" id="IPR013094">
    <property type="entry name" value="AB_hydrolase_3"/>
</dbReference>
<dbReference type="Proteomes" id="UP000309133">
    <property type="component" value="Unassembled WGS sequence"/>
</dbReference>
<dbReference type="SUPFAM" id="SSF53474">
    <property type="entry name" value="alpha/beta-Hydrolases"/>
    <property type="match status" value="1"/>
</dbReference>